<dbReference type="PANTHER" id="PTHR40086">
    <property type="entry name" value="PHOSPHOTRANSFERASE YTMP-RELATED"/>
    <property type="match status" value="1"/>
</dbReference>
<dbReference type="RefSeq" id="WP_390252145.1">
    <property type="nucleotide sequence ID" value="NZ_JBHSDT010000008.1"/>
</dbReference>
<dbReference type="PANTHER" id="PTHR40086:SF1">
    <property type="entry name" value="CELL CYCLE REGULATOR CCRZ"/>
    <property type="match status" value="1"/>
</dbReference>
<dbReference type="InterPro" id="IPR052077">
    <property type="entry name" value="CcrZ_PhaseVar_Mediator"/>
</dbReference>
<sequence length="281" mass="32738">MLIIRLCEELRVTTVEHILGNDWTIEPAGGSTGAAYYAQSNKKRLFLKRNSSPFLAVLSAQGIVPKLVWTKRLENGDVVTAQQWLDGKALNVEEMQHPKVASLLSKIHRSSELLDMLLRIEKTTVTPDNSLAMVREIFEHTDEMKESFLLYKAYKYLESRIHLMPINETVVCHCDLNHHNWMLSQNGELYLIDWDNARVGDPAMDIGRILQSYIPKDDWNLWLGYYGMENSHHLMQRMHWYLIIDEIVGIAWSVQQNREKEAISHFKELNQLLHQVNDWNL</sequence>
<dbReference type="Pfam" id="PF01636">
    <property type="entry name" value="APH"/>
    <property type="match status" value="1"/>
</dbReference>
<evidence type="ECO:0000313" key="3">
    <source>
        <dbReference type="Proteomes" id="UP001595882"/>
    </source>
</evidence>
<dbReference type="InterPro" id="IPR011009">
    <property type="entry name" value="Kinase-like_dom_sf"/>
</dbReference>
<dbReference type="Gene3D" id="3.90.1200.10">
    <property type="match status" value="1"/>
</dbReference>
<comment type="caution">
    <text evidence="2">The sequence shown here is derived from an EMBL/GenBank/DDBJ whole genome shotgun (WGS) entry which is preliminary data.</text>
</comment>
<dbReference type="EMBL" id="JBHSDT010000008">
    <property type="protein sequence ID" value="MFC4403612.1"/>
    <property type="molecule type" value="Genomic_DNA"/>
</dbReference>
<evidence type="ECO:0000259" key="1">
    <source>
        <dbReference type="Pfam" id="PF01636"/>
    </source>
</evidence>
<feature type="domain" description="Aminoglycoside phosphotransferase" evidence="1">
    <location>
        <begin position="27"/>
        <end position="237"/>
    </location>
</feature>
<proteinExistence type="predicted"/>
<keyword evidence="3" id="KW-1185">Reference proteome</keyword>
<accession>A0ABV8WVJ8</accession>
<dbReference type="Proteomes" id="UP001595882">
    <property type="component" value="Unassembled WGS sequence"/>
</dbReference>
<organism evidence="2 3">
    <name type="scientific">Gracilibacillus xinjiangensis</name>
    <dbReference type="NCBI Taxonomy" id="1193282"/>
    <lineage>
        <taxon>Bacteria</taxon>
        <taxon>Bacillati</taxon>
        <taxon>Bacillota</taxon>
        <taxon>Bacilli</taxon>
        <taxon>Bacillales</taxon>
        <taxon>Bacillaceae</taxon>
        <taxon>Gracilibacillus</taxon>
    </lineage>
</organism>
<evidence type="ECO:0000313" key="2">
    <source>
        <dbReference type="EMBL" id="MFC4403612.1"/>
    </source>
</evidence>
<dbReference type="SUPFAM" id="SSF56112">
    <property type="entry name" value="Protein kinase-like (PK-like)"/>
    <property type="match status" value="1"/>
</dbReference>
<protein>
    <submittedName>
        <fullName evidence="2">Phosphotransferase</fullName>
    </submittedName>
</protein>
<dbReference type="InterPro" id="IPR002575">
    <property type="entry name" value="Aminoglycoside_PTrfase"/>
</dbReference>
<reference evidence="3" key="1">
    <citation type="journal article" date="2019" name="Int. J. Syst. Evol. Microbiol.">
        <title>The Global Catalogue of Microorganisms (GCM) 10K type strain sequencing project: providing services to taxonomists for standard genome sequencing and annotation.</title>
        <authorList>
            <consortium name="The Broad Institute Genomics Platform"/>
            <consortium name="The Broad Institute Genome Sequencing Center for Infectious Disease"/>
            <person name="Wu L."/>
            <person name="Ma J."/>
        </authorList>
    </citation>
    <scope>NUCLEOTIDE SEQUENCE [LARGE SCALE GENOMIC DNA]</scope>
    <source>
        <strain evidence="3">CCUG 37865</strain>
    </source>
</reference>
<name>A0ABV8WVJ8_9BACI</name>
<gene>
    <name evidence="2" type="ORF">ACFOY7_11090</name>
</gene>